<keyword evidence="1" id="KW-0697">Rotamase</keyword>
<feature type="chain" id="PRO_5007930199" evidence="2">
    <location>
        <begin position="19"/>
        <end position="955"/>
    </location>
</feature>
<evidence type="ECO:0000313" key="4">
    <source>
        <dbReference type="EMBL" id="EPR65256.1"/>
    </source>
</evidence>
<dbReference type="eggNOG" id="COG0760">
    <property type="taxonomic scope" value="Bacteria"/>
</dbReference>
<dbReference type="EC" id="5.2.1.8" evidence="4"/>
<evidence type="ECO:0000256" key="2">
    <source>
        <dbReference type="SAM" id="SignalP"/>
    </source>
</evidence>
<dbReference type="Gene3D" id="3.10.50.40">
    <property type="match status" value="2"/>
</dbReference>
<dbReference type="PANTHER" id="PTHR47245">
    <property type="entry name" value="PEPTIDYLPROLYL ISOMERASE"/>
    <property type="match status" value="1"/>
</dbReference>
<keyword evidence="1 4" id="KW-0413">Isomerase</keyword>
<accession>S7V5X5</accession>
<organism evidence="4 5">
    <name type="scientific">Cyclobacterium qasimii M12-11B</name>
    <dbReference type="NCBI Taxonomy" id="641524"/>
    <lineage>
        <taxon>Bacteria</taxon>
        <taxon>Pseudomonadati</taxon>
        <taxon>Bacteroidota</taxon>
        <taxon>Cytophagia</taxon>
        <taxon>Cytophagales</taxon>
        <taxon>Cyclobacteriaceae</taxon>
        <taxon>Cyclobacterium</taxon>
    </lineage>
</organism>
<dbReference type="GO" id="GO:0003755">
    <property type="term" value="F:peptidyl-prolyl cis-trans isomerase activity"/>
    <property type="evidence" value="ECO:0007669"/>
    <property type="project" value="UniProtKB-KW"/>
</dbReference>
<dbReference type="InterPro" id="IPR046357">
    <property type="entry name" value="PPIase_dom_sf"/>
</dbReference>
<sequence>MNLKHIYFLLLGILFASATPVPDAIKEANPLLDYLLKINGETSDKEEFLYILNKNRQKDASPISRTDFERNFELFVDYKLKVKYAMDLGMHQTKAFKTEFAAFKDELKKPYLLENSLTEGELRKAYSRMQEIVKASHILFQFPENASKEDSIAVYKMAEKIKAEANAGADFHQLAVKYSDDPSASANKGSLGYFTAMQMVLPFEEAAYNLKIGEISAPIVSDFGYHIIKLEDRRPNPGQLRVSHLLIRVGADVSVDEEAIALNKINQIHQTLLEDSNQWLDLVKTYSEDPSSKVKKGIIPWFGVGAIVPEFEHAAFSLNKIGAFSVPVKTEYGYHIIRLEAAKPVPPFNEVLPTIKSNILRDSRSSLIKEQVLAMQKAKFKVTENNQLLSILKSTFASQNGKPTAQLYSKLEELSKKEDNLIIQSEWKEAEIADLIAFLKTTNSQGNTLFTSSFDAVYKDFSEELLSKWEEEQLYQNNHDYRQLVNEYRYGMLLFELMNNEVWQKALEDSTGQKAYFQENNDQYMWNKRAKALILKAKKNQDISNVAAYLSSQPLTDSLSSELNKKFLEKNALLFTVEQKTYEVDKNEIFNGLDLNQSYHEIQQNNETILLVLGEILPARVKKYEETRGKLIQDYQQYLEKNLLTELKQKYTIQVNEDEKEKYTSLLFNKLVIACSIMLFVSSCDLFKMKNDQEDTDDTLVATVGNANLYHSDIDHIGKEMSPDMDSVELINRYVQSWIKKQLVIREASQNLTINEAEINRKLLDYRYALIAYEFEKNYVEKTLNKDVTQEEIEAYYTSNNQNFALKEIIVRTNFIKLEKDIPNRRQLERLLNSNQESQKEELKDFAIRYANNYFMEDSTWINFDDIILNTPLTKNNNHVQLLRNEKLIHVDDETYSYYFKILEYRLQDQVPPLEFVKDEISKIIVNKRRAEIAEKLKRDIYNNALKNNEFTIYE</sequence>
<dbReference type="AlphaFoldDB" id="S7V5X5"/>
<feature type="signal peptide" evidence="2">
    <location>
        <begin position="1"/>
        <end position="18"/>
    </location>
</feature>
<evidence type="ECO:0000259" key="3">
    <source>
        <dbReference type="PROSITE" id="PS50198"/>
    </source>
</evidence>
<dbReference type="SUPFAM" id="SSF54534">
    <property type="entry name" value="FKBP-like"/>
    <property type="match status" value="2"/>
</dbReference>
<proteinExistence type="predicted"/>
<dbReference type="InterPro" id="IPR050245">
    <property type="entry name" value="PrsA_foldase"/>
</dbReference>
<dbReference type="Pfam" id="PF00639">
    <property type="entry name" value="Rotamase"/>
    <property type="match status" value="2"/>
</dbReference>
<keyword evidence="2" id="KW-0732">Signal</keyword>
<dbReference type="Proteomes" id="UP000014974">
    <property type="component" value="Unassembled WGS sequence"/>
</dbReference>
<evidence type="ECO:0000313" key="5">
    <source>
        <dbReference type="Proteomes" id="UP000014974"/>
    </source>
</evidence>
<dbReference type="InterPro" id="IPR000297">
    <property type="entry name" value="PPIase_PpiC"/>
</dbReference>
<dbReference type="PROSITE" id="PS50198">
    <property type="entry name" value="PPIC_PPIASE_2"/>
    <property type="match status" value="2"/>
</dbReference>
<feature type="domain" description="PpiC" evidence="3">
    <location>
        <begin position="237"/>
        <end position="341"/>
    </location>
</feature>
<comment type="caution">
    <text evidence="4">The sequence shown here is derived from an EMBL/GenBank/DDBJ whole genome shotgun (WGS) entry which is preliminary data.</text>
</comment>
<dbReference type="STRING" id="641524.ADICYQ_5789"/>
<dbReference type="OrthoDB" id="14196at2"/>
<reference evidence="4 5" key="1">
    <citation type="journal article" date="2013" name="Genome Announc.">
        <title>Draft Genome Sequence of Cyclobacterium qasimii Strain M12-11BT, Isolated from Arctic Marine Sediment.</title>
        <authorList>
            <person name="Shivaji S."/>
            <person name="Ara S."/>
            <person name="Singh A."/>
            <person name="Kumar Pinnaka A."/>
        </authorList>
    </citation>
    <scope>NUCLEOTIDE SEQUENCE [LARGE SCALE GENOMIC DNA]</scope>
    <source>
        <strain evidence="4 5">M12-11B</strain>
    </source>
</reference>
<gene>
    <name evidence="4" type="ORF">ADICYQ_5789</name>
</gene>
<evidence type="ECO:0000256" key="1">
    <source>
        <dbReference type="PROSITE-ProRule" id="PRU00278"/>
    </source>
</evidence>
<name>S7V5X5_9BACT</name>
<protein>
    <submittedName>
        <fullName evidence="4">Survival protein SurA (Peptidyl-prolyl cis-trans isomerase SurA)</fullName>
        <ecNumber evidence="4">5.2.1.8</ecNumber>
    </submittedName>
</protein>
<dbReference type="PANTHER" id="PTHR47245:SF2">
    <property type="entry name" value="PEPTIDYL-PROLYL CIS-TRANS ISOMERASE HP_0175-RELATED"/>
    <property type="match status" value="1"/>
</dbReference>
<feature type="domain" description="PpiC" evidence="3">
    <location>
        <begin position="130"/>
        <end position="232"/>
    </location>
</feature>
<dbReference type="EMBL" id="ATNM01000197">
    <property type="protein sequence ID" value="EPR65256.1"/>
    <property type="molecule type" value="Genomic_DNA"/>
</dbReference>